<dbReference type="EMBL" id="JWZT01004612">
    <property type="protein sequence ID" value="KII63715.1"/>
    <property type="molecule type" value="Genomic_DNA"/>
</dbReference>
<comment type="caution">
    <text evidence="1">The sequence shown here is derived from an EMBL/GenBank/DDBJ whole genome shotgun (WGS) entry which is preliminary data.</text>
</comment>
<dbReference type="Proteomes" id="UP000031668">
    <property type="component" value="Unassembled WGS sequence"/>
</dbReference>
<reference evidence="1 2" key="1">
    <citation type="journal article" date="2014" name="Genome Biol. Evol.">
        <title>The genome of the myxosporean Thelohanellus kitauei shows adaptations to nutrient acquisition within its fish host.</title>
        <authorList>
            <person name="Yang Y."/>
            <person name="Xiong J."/>
            <person name="Zhou Z."/>
            <person name="Huo F."/>
            <person name="Miao W."/>
            <person name="Ran C."/>
            <person name="Liu Y."/>
            <person name="Zhang J."/>
            <person name="Feng J."/>
            <person name="Wang M."/>
            <person name="Wang M."/>
            <person name="Wang L."/>
            <person name="Yao B."/>
        </authorList>
    </citation>
    <scope>NUCLEOTIDE SEQUENCE [LARGE SCALE GENOMIC DNA]</scope>
    <source>
        <strain evidence="1">Wuqing</strain>
    </source>
</reference>
<keyword evidence="2" id="KW-1185">Reference proteome</keyword>
<evidence type="ECO:0000313" key="2">
    <source>
        <dbReference type="Proteomes" id="UP000031668"/>
    </source>
</evidence>
<gene>
    <name evidence="1" type="ORF">RF11_01726</name>
</gene>
<protein>
    <submittedName>
        <fullName evidence="1">Uncharacterized protein</fullName>
    </submittedName>
</protein>
<proteinExistence type="predicted"/>
<accession>A0A0C2M9P7</accession>
<sequence>MQMKQFFSINSHQTKRLTPNEHFVLTKMFHNTLTISTLLQYVWRKKTDGYHRQASQTSRLKKLDLIGVHCHANKNALMTLDIFTKEMFECVRKLLISALHEDK</sequence>
<evidence type="ECO:0000313" key="1">
    <source>
        <dbReference type="EMBL" id="KII63715.1"/>
    </source>
</evidence>
<dbReference type="AlphaFoldDB" id="A0A0C2M9P7"/>
<name>A0A0C2M9P7_THEKT</name>
<organism evidence="1 2">
    <name type="scientific">Thelohanellus kitauei</name>
    <name type="common">Myxosporean</name>
    <dbReference type="NCBI Taxonomy" id="669202"/>
    <lineage>
        <taxon>Eukaryota</taxon>
        <taxon>Metazoa</taxon>
        <taxon>Cnidaria</taxon>
        <taxon>Myxozoa</taxon>
        <taxon>Myxosporea</taxon>
        <taxon>Bivalvulida</taxon>
        <taxon>Platysporina</taxon>
        <taxon>Myxobolidae</taxon>
        <taxon>Thelohanellus</taxon>
    </lineage>
</organism>